<feature type="compositionally biased region" description="Basic and acidic residues" evidence="6">
    <location>
        <begin position="331"/>
        <end position="343"/>
    </location>
</feature>
<dbReference type="GO" id="GO:0031053">
    <property type="term" value="P:primary miRNA processing"/>
    <property type="evidence" value="ECO:0007669"/>
    <property type="project" value="TreeGrafter"/>
</dbReference>
<dbReference type="InterPro" id="IPR000999">
    <property type="entry name" value="RNase_III_dom"/>
</dbReference>
<dbReference type="FunFam" id="3.30.160.20:FF:000012">
    <property type="entry name" value="Drosha ribonuclease III"/>
    <property type="match status" value="1"/>
</dbReference>
<evidence type="ECO:0000256" key="3">
    <source>
        <dbReference type="ARBA" id="ARBA00022801"/>
    </source>
</evidence>
<feature type="domain" description="RNase III" evidence="8">
    <location>
        <begin position="108"/>
        <end position="225"/>
    </location>
</feature>
<feature type="domain" description="RNase III" evidence="8">
    <location>
        <begin position="1"/>
        <end position="56"/>
    </location>
</feature>
<dbReference type="EMBL" id="BMAT01006005">
    <property type="protein sequence ID" value="GFS04262.1"/>
    <property type="molecule type" value="Genomic_DNA"/>
</dbReference>
<protein>
    <submittedName>
        <fullName evidence="9">Ribonuclease 3</fullName>
    </submittedName>
</protein>
<feature type="compositionally biased region" description="Basic and acidic residues" evidence="6">
    <location>
        <begin position="355"/>
        <end position="375"/>
    </location>
</feature>
<dbReference type="SMART" id="SM00358">
    <property type="entry name" value="DSRM"/>
    <property type="match status" value="1"/>
</dbReference>
<dbReference type="PANTHER" id="PTHR11207:SF0">
    <property type="entry name" value="RIBONUCLEASE 3"/>
    <property type="match status" value="1"/>
</dbReference>
<dbReference type="Proteomes" id="UP000762676">
    <property type="component" value="Unassembled WGS sequence"/>
</dbReference>
<dbReference type="PANTHER" id="PTHR11207">
    <property type="entry name" value="RIBONUCLEASE III"/>
    <property type="match status" value="1"/>
</dbReference>
<dbReference type="Gene3D" id="3.30.160.20">
    <property type="match status" value="1"/>
</dbReference>
<dbReference type="PROSITE" id="PS50142">
    <property type="entry name" value="RNASE_3_2"/>
    <property type="match status" value="2"/>
</dbReference>
<dbReference type="AlphaFoldDB" id="A0AAV4I246"/>
<dbReference type="GO" id="GO:0031054">
    <property type="term" value="P:pre-miRNA processing"/>
    <property type="evidence" value="ECO:0007669"/>
    <property type="project" value="InterPro"/>
</dbReference>
<evidence type="ECO:0000259" key="8">
    <source>
        <dbReference type="PROSITE" id="PS50142"/>
    </source>
</evidence>
<comment type="caution">
    <text evidence="9">The sequence shown here is derived from an EMBL/GenBank/DDBJ whole genome shotgun (WGS) entry which is preliminary data.</text>
</comment>
<organism evidence="9 10">
    <name type="scientific">Elysia marginata</name>
    <dbReference type="NCBI Taxonomy" id="1093978"/>
    <lineage>
        <taxon>Eukaryota</taxon>
        <taxon>Metazoa</taxon>
        <taxon>Spiralia</taxon>
        <taxon>Lophotrochozoa</taxon>
        <taxon>Mollusca</taxon>
        <taxon>Gastropoda</taxon>
        <taxon>Heterobranchia</taxon>
        <taxon>Euthyneura</taxon>
        <taxon>Panpulmonata</taxon>
        <taxon>Sacoglossa</taxon>
        <taxon>Placobranchoidea</taxon>
        <taxon>Plakobranchidae</taxon>
        <taxon>Elysia</taxon>
    </lineage>
</organism>
<evidence type="ECO:0000256" key="2">
    <source>
        <dbReference type="ARBA" id="ARBA00022759"/>
    </source>
</evidence>
<dbReference type="Pfam" id="PF00636">
    <property type="entry name" value="Ribonuclease_3"/>
    <property type="match status" value="1"/>
</dbReference>
<feature type="region of interest" description="Disordered" evidence="6">
    <location>
        <begin position="320"/>
        <end position="375"/>
    </location>
</feature>
<dbReference type="SUPFAM" id="SSF69065">
    <property type="entry name" value="RNase III domain-like"/>
    <property type="match status" value="2"/>
</dbReference>
<evidence type="ECO:0000256" key="5">
    <source>
        <dbReference type="PROSITE-ProRule" id="PRU00266"/>
    </source>
</evidence>
<dbReference type="Gene3D" id="1.10.1520.10">
    <property type="entry name" value="Ribonuclease III domain"/>
    <property type="match status" value="2"/>
</dbReference>
<keyword evidence="3" id="KW-0378">Hydrolase</keyword>
<dbReference type="Pfam" id="PF14622">
    <property type="entry name" value="Ribonucleas_3_3"/>
    <property type="match status" value="1"/>
</dbReference>
<keyword evidence="2" id="KW-0255">Endonuclease</keyword>
<dbReference type="PROSITE" id="PS50137">
    <property type="entry name" value="DS_RBD"/>
    <property type="match status" value="1"/>
</dbReference>
<keyword evidence="10" id="KW-1185">Reference proteome</keyword>
<name>A0AAV4I246_9GAST</name>
<dbReference type="CDD" id="cd19877">
    <property type="entry name" value="DSRM_RNAse_III_meta_like"/>
    <property type="match status" value="1"/>
</dbReference>
<dbReference type="GO" id="GO:0070877">
    <property type="term" value="C:microprocessor complex"/>
    <property type="evidence" value="ECO:0007669"/>
    <property type="project" value="TreeGrafter"/>
</dbReference>
<dbReference type="InterPro" id="IPR014720">
    <property type="entry name" value="dsRBD_dom"/>
</dbReference>
<gene>
    <name evidence="9" type="ORF">ElyMa_002908400</name>
</gene>
<dbReference type="Pfam" id="PF00035">
    <property type="entry name" value="dsrm"/>
    <property type="match status" value="1"/>
</dbReference>
<evidence type="ECO:0000259" key="7">
    <source>
        <dbReference type="PROSITE" id="PS50137"/>
    </source>
</evidence>
<evidence type="ECO:0000313" key="10">
    <source>
        <dbReference type="Proteomes" id="UP000762676"/>
    </source>
</evidence>
<feature type="domain" description="DRBM" evidence="7">
    <location>
        <begin position="229"/>
        <end position="304"/>
    </location>
</feature>
<evidence type="ECO:0000256" key="6">
    <source>
        <dbReference type="SAM" id="MobiDB-lite"/>
    </source>
</evidence>
<dbReference type="GO" id="GO:0003723">
    <property type="term" value="F:RNA binding"/>
    <property type="evidence" value="ECO:0007669"/>
    <property type="project" value="UniProtKB-UniRule"/>
</dbReference>
<dbReference type="InterPro" id="IPR044442">
    <property type="entry name" value="RNAse_III_DSRM__animal"/>
</dbReference>
<keyword evidence="1" id="KW-0540">Nuclease</keyword>
<dbReference type="GO" id="GO:0004525">
    <property type="term" value="F:ribonuclease III activity"/>
    <property type="evidence" value="ECO:0007669"/>
    <property type="project" value="InterPro"/>
</dbReference>
<dbReference type="SMART" id="SM00535">
    <property type="entry name" value="RIBOc"/>
    <property type="match status" value="1"/>
</dbReference>
<reference evidence="9 10" key="1">
    <citation type="journal article" date="2021" name="Elife">
        <title>Chloroplast acquisition without the gene transfer in kleptoplastic sea slugs, Plakobranchus ocellatus.</title>
        <authorList>
            <person name="Maeda T."/>
            <person name="Takahashi S."/>
            <person name="Yoshida T."/>
            <person name="Shimamura S."/>
            <person name="Takaki Y."/>
            <person name="Nagai Y."/>
            <person name="Toyoda A."/>
            <person name="Suzuki Y."/>
            <person name="Arimoto A."/>
            <person name="Ishii H."/>
            <person name="Satoh N."/>
            <person name="Nishiyama T."/>
            <person name="Hasebe M."/>
            <person name="Maruyama T."/>
            <person name="Minagawa J."/>
            <person name="Obokata J."/>
            <person name="Shigenobu S."/>
        </authorList>
    </citation>
    <scope>NUCLEOTIDE SEQUENCE [LARGE SCALE GENOMIC DNA]</scope>
</reference>
<evidence type="ECO:0000313" key="9">
    <source>
        <dbReference type="EMBL" id="GFS04262.1"/>
    </source>
</evidence>
<sequence length="375" mass="43231">MALVQNQHLAVLAKKLKLQDFMLYVHGPDLCHESDLRHAMANCCEAIMGALFLDGGIEVADAVFSRALFDDEEILLKTWTDIPKHVLQHEEPGGDRHWIKSSPILQKLEKFEESLGLKFTHIRLLAKAFTHRNIGVNPLTRGHNQRLEFLGDTVLQLVASEYLYWHFPEHHEGHLSLLRSSLVNSRTQSMVYDDLGMSEYVIFNDFYSSHDGPEMKTKQRADILEYWNDPKSQLQQCCLTLREVGGGEPDIPVYKVIESIGPTNTRKYVVAVYFRGKRLARGSGHNIQQAEMAAATLALKRGAELFPILQHQRRFLERIQRSDFNGDMEAEDKQSDKEEDGPSPKRSRRSRRPQRRQDSRSEGLRRERFRDRKGD</sequence>
<keyword evidence="4 5" id="KW-0694">RNA-binding</keyword>
<feature type="compositionally biased region" description="Basic residues" evidence="6">
    <location>
        <begin position="345"/>
        <end position="354"/>
    </location>
</feature>
<dbReference type="SUPFAM" id="SSF54768">
    <property type="entry name" value="dsRNA-binding domain-like"/>
    <property type="match status" value="1"/>
</dbReference>
<dbReference type="CDD" id="cd00593">
    <property type="entry name" value="RIBOc"/>
    <property type="match status" value="2"/>
</dbReference>
<accession>A0AAV4I246</accession>
<evidence type="ECO:0000256" key="1">
    <source>
        <dbReference type="ARBA" id="ARBA00022722"/>
    </source>
</evidence>
<evidence type="ECO:0000256" key="4">
    <source>
        <dbReference type="ARBA" id="ARBA00022884"/>
    </source>
</evidence>
<proteinExistence type="predicted"/>
<dbReference type="InterPro" id="IPR036389">
    <property type="entry name" value="RNase_III_sf"/>
</dbReference>